<evidence type="ECO:0000313" key="2">
    <source>
        <dbReference type="EMBL" id="CAB4324026.1"/>
    </source>
</evidence>
<proteinExistence type="predicted"/>
<dbReference type="PANTHER" id="PTHR40469">
    <property type="entry name" value="SECRETED GLYCOSYL HYDROLASE"/>
    <property type="match status" value="1"/>
</dbReference>
<feature type="domain" description="ThuA-like" evidence="1">
    <location>
        <begin position="81"/>
        <end position="228"/>
    </location>
</feature>
<organism evidence="2">
    <name type="scientific">freshwater metagenome</name>
    <dbReference type="NCBI Taxonomy" id="449393"/>
    <lineage>
        <taxon>unclassified sequences</taxon>
        <taxon>metagenomes</taxon>
        <taxon>ecological metagenomes</taxon>
    </lineage>
</organism>
<dbReference type="SUPFAM" id="SSF52317">
    <property type="entry name" value="Class I glutamine amidotransferase-like"/>
    <property type="match status" value="1"/>
</dbReference>
<dbReference type="Pfam" id="PF06283">
    <property type="entry name" value="ThuA"/>
    <property type="match status" value="1"/>
</dbReference>
<dbReference type="EMBL" id="CAFBNC010000219">
    <property type="protein sequence ID" value="CAB4960227.1"/>
    <property type="molecule type" value="Genomic_DNA"/>
</dbReference>
<dbReference type="PANTHER" id="PTHR40469:SF2">
    <property type="entry name" value="GALACTOSE-BINDING DOMAIN-LIKE SUPERFAMILY PROTEIN"/>
    <property type="match status" value="1"/>
</dbReference>
<dbReference type="Gene3D" id="3.40.50.880">
    <property type="match status" value="1"/>
</dbReference>
<dbReference type="InterPro" id="IPR029010">
    <property type="entry name" value="ThuA-like"/>
</dbReference>
<evidence type="ECO:0000313" key="3">
    <source>
        <dbReference type="EMBL" id="CAB4960227.1"/>
    </source>
</evidence>
<accession>A0A6J5YH28</accession>
<gene>
    <name evidence="2" type="ORF">UFOPK1392_01789</name>
    <name evidence="3" type="ORF">UFOPK3733_02405</name>
</gene>
<sequence length="251" mass="27008">MTRNLLLIGGPAHEFDAIAESLDRVFRDVGIASTIVDHPDKMIAELAANTGVERYDLLTVHALHWGMDSDRYAHLRETSAYNLSSGDAGAIRDFVTIGGGLLALHTAVICFDAEPIWHGLCGAAWNWERSSHPPVGESEITVTDHGRVHPITTGLHDFTIVDEVYGFLDEDPELVPLLVGSHGGRVHPVLWARSVGAGRVVTDVLGHDTASLEHPSHAAMLRRAALWVSAGTADTVGTPPAAGRLEDDRTD</sequence>
<protein>
    <submittedName>
        <fullName evidence="2">Unannotated protein</fullName>
    </submittedName>
</protein>
<dbReference type="InterPro" id="IPR029062">
    <property type="entry name" value="Class_I_gatase-like"/>
</dbReference>
<evidence type="ECO:0000259" key="1">
    <source>
        <dbReference type="Pfam" id="PF06283"/>
    </source>
</evidence>
<dbReference type="EMBL" id="CAEMXZ010000095">
    <property type="protein sequence ID" value="CAB4324026.1"/>
    <property type="molecule type" value="Genomic_DNA"/>
</dbReference>
<dbReference type="AlphaFoldDB" id="A0A6J5YH28"/>
<name>A0A6J5YH28_9ZZZZ</name>
<reference evidence="2" key="1">
    <citation type="submission" date="2020-05" db="EMBL/GenBank/DDBJ databases">
        <authorList>
            <person name="Chiriac C."/>
            <person name="Salcher M."/>
            <person name="Ghai R."/>
            <person name="Kavagutti S V."/>
        </authorList>
    </citation>
    <scope>NUCLEOTIDE SEQUENCE</scope>
</reference>